<keyword evidence="3 5" id="KW-1133">Transmembrane helix</keyword>
<dbReference type="PANTHER" id="PTHR10924:SF6">
    <property type="entry name" value="SOLUTE CARRIER FAMILY 49 MEMBER A3"/>
    <property type="match status" value="1"/>
</dbReference>
<feature type="transmembrane region" description="Helical" evidence="5">
    <location>
        <begin position="29"/>
        <end position="50"/>
    </location>
</feature>
<dbReference type="Proteomes" id="UP000694865">
    <property type="component" value="Unplaced"/>
</dbReference>
<name>A0ABM0MHP8_SACKO</name>
<feature type="transmembrane region" description="Helical" evidence="5">
    <location>
        <begin position="79"/>
        <end position="99"/>
    </location>
</feature>
<evidence type="ECO:0000256" key="5">
    <source>
        <dbReference type="SAM" id="Phobius"/>
    </source>
</evidence>
<keyword evidence="4 5" id="KW-0472">Membrane</keyword>
<protein>
    <submittedName>
        <fullName evidence="8">Major facilitator superfamily domain-containing protein 7-a-like</fullName>
    </submittedName>
</protein>
<evidence type="ECO:0000256" key="1">
    <source>
        <dbReference type="ARBA" id="ARBA00004141"/>
    </source>
</evidence>
<keyword evidence="2 5" id="KW-0812">Transmembrane</keyword>
<evidence type="ECO:0000256" key="3">
    <source>
        <dbReference type="ARBA" id="ARBA00022989"/>
    </source>
</evidence>
<reference evidence="8" key="1">
    <citation type="submission" date="2025-08" db="UniProtKB">
        <authorList>
            <consortium name="RefSeq"/>
        </authorList>
    </citation>
    <scope>IDENTIFICATION</scope>
    <source>
        <tissue evidence="8">Testes</tissue>
    </source>
</reference>
<dbReference type="RefSeq" id="XP_006819539.1">
    <property type="nucleotide sequence ID" value="XM_006819476.1"/>
</dbReference>
<comment type="subcellular location">
    <subcellularLocation>
        <location evidence="1">Membrane</location>
        <topology evidence="1">Multi-pass membrane protein</topology>
    </subcellularLocation>
</comment>
<proteinExistence type="predicted"/>
<evidence type="ECO:0000256" key="2">
    <source>
        <dbReference type="ARBA" id="ARBA00022692"/>
    </source>
</evidence>
<evidence type="ECO:0000313" key="8">
    <source>
        <dbReference type="RefSeq" id="XP_006819539.1"/>
    </source>
</evidence>
<evidence type="ECO:0000256" key="4">
    <source>
        <dbReference type="ARBA" id="ARBA00023136"/>
    </source>
</evidence>
<dbReference type="PANTHER" id="PTHR10924">
    <property type="entry name" value="MAJOR FACILITATOR SUPERFAMILY PROTEIN-RELATED"/>
    <property type="match status" value="1"/>
</dbReference>
<feature type="chain" id="PRO_5045900319" evidence="6">
    <location>
        <begin position="20"/>
        <end position="135"/>
    </location>
</feature>
<keyword evidence="7" id="KW-1185">Reference proteome</keyword>
<feature type="signal peptide" evidence="6">
    <location>
        <begin position="1"/>
        <end position="19"/>
    </location>
</feature>
<organism evidence="7 8">
    <name type="scientific">Saccoglossus kowalevskii</name>
    <name type="common">Acorn worm</name>
    <dbReference type="NCBI Taxonomy" id="10224"/>
    <lineage>
        <taxon>Eukaryota</taxon>
        <taxon>Metazoa</taxon>
        <taxon>Hemichordata</taxon>
        <taxon>Enteropneusta</taxon>
        <taxon>Harrimaniidae</taxon>
        <taxon>Saccoglossus</taxon>
    </lineage>
</organism>
<gene>
    <name evidence="8" type="primary">LOC102802356</name>
</gene>
<accession>A0ABM0MHP8</accession>
<dbReference type="InterPro" id="IPR049680">
    <property type="entry name" value="FLVCR1-2_SLC49-like"/>
</dbReference>
<keyword evidence="6" id="KW-0732">Signal</keyword>
<dbReference type="GeneID" id="102802356"/>
<sequence>MGFFAFSLIPVCFELGVECTYPVSEGTSAGFIYISGQIQGIILVIVMQALGRPLSARQNATQDCDLSTADAIEPKDMTISVLVFSGIASLAACIFIIFFDTPYKRHKAEECEAAERILNFSINSKQREQRQYLSA</sequence>
<evidence type="ECO:0000256" key="6">
    <source>
        <dbReference type="SAM" id="SignalP"/>
    </source>
</evidence>
<evidence type="ECO:0000313" key="7">
    <source>
        <dbReference type="Proteomes" id="UP000694865"/>
    </source>
</evidence>